<sequence>MTGTIFAYGQTGCGKTHTMQGLMHPHPPEMRGVIPRSFVHIFEAIRIATGCEFLVRCSYLEIYQEDVRDLLAANASETKLDLKEDPGKGVYVKDLTEIVVEDEETINKLMDKGQEQRSVAATAMNDTSSRSHAIFTILVEVSEMDEASGKEMIRVGKLNLVDLAGSERQKKTGAGGDRLKEGAKINLSLSALGNVISALVDGKGKHIPYRDSKLTRLLQDSLGGNTKTLMVAAVSPADYNYDETMSTLRYANRAKNIKNKPKINEDPKDAMLREFKDEIAALKLALAAASAGGGGGGAPATSYGDAQIVSGVLEQLNHVPSENVHTKYIETEKVVEKVVEVERVVKNNEIYEEAMGLAGEYNKSLVDQRNKLGDELEEQRRHREQLEMRLAKLSK</sequence>
<dbReference type="Proteomes" id="UP001165060">
    <property type="component" value="Unassembled WGS sequence"/>
</dbReference>
<evidence type="ECO:0000313" key="7">
    <source>
        <dbReference type="EMBL" id="GMI27962.1"/>
    </source>
</evidence>
<evidence type="ECO:0000256" key="3">
    <source>
        <dbReference type="PROSITE-ProRule" id="PRU00283"/>
    </source>
</evidence>
<evidence type="ECO:0000256" key="5">
    <source>
        <dbReference type="SAM" id="Coils"/>
    </source>
</evidence>
<keyword evidence="3 4" id="KW-0505">Motor protein</keyword>
<dbReference type="SUPFAM" id="SSF52540">
    <property type="entry name" value="P-loop containing nucleoside triphosphate hydrolases"/>
    <property type="match status" value="1"/>
</dbReference>
<dbReference type="InterPro" id="IPR001752">
    <property type="entry name" value="Kinesin_motor_dom"/>
</dbReference>
<dbReference type="PROSITE" id="PS00411">
    <property type="entry name" value="KINESIN_MOTOR_1"/>
    <property type="match status" value="1"/>
</dbReference>
<evidence type="ECO:0000313" key="8">
    <source>
        <dbReference type="Proteomes" id="UP001165060"/>
    </source>
</evidence>
<evidence type="ECO:0000256" key="1">
    <source>
        <dbReference type="ARBA" id="ARBA00022741"/>
    </source>
</evidence>
<evidence type="ECO:0000256" key="4">
    <source>
        <dbReference type="RuleBase" id="RU000394"/>
    </source>
</evidence>
<dbReference type="InterPro" id="IPR019821">
    <property type="entry name" value="Kinesin_motor_CS"/>
</dbReference>
<evidence type="ECO:0000256" key="2">
    <source>
        <dbReference type="ARBA" id="ARBA00022840"/>
    </source>
</evidence>
<accession>A0ABQ6ML86</accession>
<reference evidence="7 8" key="1">
    <citation type="journal article" date="2023" name="Commun. Biol.">
        <title>Genome analysis of Parmales, the sister group of diatoms, reveals the evolutionary specialization of diatoms from phago-mixotrophs to photoautotrophs.</title>
        <authorList>
            <person name="Ban H."/>
            <person name="Sato S."/>
            <person name="Yoshikawa S."/>
            <person name="Yamada K."/>
            <person name="Nakamura Y."/>
            <person name="Ichinomiya M."/>
            <person name="Sato N."/>
            <person name="Blanc-Mathieu R."/>
            <person name="Endo H."/>
            <person name="Kuwata A."/>
            <person name="Ogata H."/>
        </authorList>
    </citation>
    <scope>NUCLEOTIDE SEQUENCE [LARGE SCALE GENOMIC DNA]</scope>
</reference>
<dbReference type="InterPro" id="IPR036961">
    <property type="entry name" value="Kinesin_motor_dom_sf"/>
</dbReference>
<feature type="binding site" evidence="3">
    <location>
        <begin position="9"/>
        <end position="16"/>
    </location>
    <ligand>
        <name>ATP</name>
        <dbReference type="ChEBI" id="CHEBI:30616"/>
    </ligand>
</feature>
<dbReference type="Pfam" id="PF00225">
    <property type="entry name" value="Kinesin"/>
    <property type="match status" value="1"/>
</dbReference>
<dbReference type="InterPro" id="IPR027640">
    <property type="entry name" value="Kinesin-like_fam"/>
</dbReference>
<comment type="caution">
    <text evidence="7">The sequence shown here is derived from an EMBL/GenBank/DDBJ whole genome shotgun (WGS) entry which is preliminary data.</text>
</comment>
<keyword evidence="4" id="KW-0493">Microtubule</keyword>
<proteinExistence type="inferred from homology"/>
<gene>
    <name evidence="7" type="ORF">TeGR_g8361</name>
</gene>
<comment type="similarity">
    <text evidence="3 4">Belongs to the TRAFAC class myosin-kinesin ATPase superfamily. Kinesin family.</text>
</comment>
<keyword evidence="8" id="KW-1185">Reference proteome</keyword>
<feature type="domain" description="Kinesin motor" evidence="6">
    <location>
        <begin position="1"/>
        <end position="257"/>
    </location>
</feature>
<dbReference type="PANTHER" id="PTHR47969">
    <property type="entry name" value="CHROMOSOME-ASSOCIATED KINESIN KIF4A-RELATED"/>
    <property type="match status" value="1"/>
</dbReference>
<keyword evidence="1 3" id="KW-0547">Nucleotide-binding</keyword>
<keyword evidence="2 3" id="KW-0067">ATP-binding</keyword>
<keyword evidence="5" id="KW-0175">Coiled coil</keyword>
<evidence type="ECO:0000259" key="6">
    <source>
        <dbReference type="PROSITE" id="PS50067"/>
    </source>
</evidence>
<dbReference type="Gene3D" id="3.40.850.10">
    <property type="entry name" value="Kinesin motor domain"/>
    <property type="match status" value="1"/>
</dbReference>
<dbReference type="PROSITE" id="PS50067">
    <property type="entry name" value="KINESIN_MOTOR_2"/>
    <property type="match status" value="1"/>
</dbReference>
<feature type="coiled-coil region" evidence="5">
    <location>
        <begin position="362"/>
        <end position="389"/>
    </location>
</feature>
<dbReference type="InterPro" id="IPR027417">
    <property type="entry name" value="P-loop_NTPase"/>
</dbReference>
<name>A0ABQ6ML86_9STRA</name>
<dbReference type="SMART" id="SM00129">
    <property type="entry name" value="KISc"/>
    <property type="match status" value="1"/>
</dbReference>
<dbReference type="EMBL" id="BRYB01004248">
    <property type="protein sequence ID" value="GMI27962.1"/>
    <property type="molecule type" value="Genomic_DNA"/>
</dbReference>
<dbReference type="PRINTS" id="PR00380">
    <property type="entry name" value="KINESINHEAVY"/>
</dbReference>
<organism evidence="7 8">
    <name type="scientific">Tetraparma gracilis</name>
    <dbReference type="NCBI Taxonomy" id="2962635"/>
    <lineage>
        <taxon>Eukaryota</taxon>
        <taxon>Sar</taxon>
        <taxon>Stramenopiles</taxon>
        <taxon>Ochrophyta</taxon>
        <taxon>Bolidophyceae</taxon>
        <taxon>Parmales</taxon>
        <taxon>Triparmaceae</taxon>
        <taxon>Tetraparma</taxon>
    </lineage>
</organism>
<protein>
    <recommendedName>
        <fullName evidence="4">Kinesin-like protein</fullName>
    </recommendedName>
</protein>